<keyword evidence="1" id="KW-0472">Membrane</keyword>
<sequence length="139" mass="15218">MSTHMKFVIGLSLLIFVPILWHFATVFGYLGNPVQTRGEFFLRMGVIAAAFIVLSVITSTIIASRLGSSEIEPDEREWLIETRAERNGGWALMAGLVGLMWFAFTPMQPMDVANTALAILATGEAVKIVSGLLYLRGQA</sequence>
<feature type="transmembrane region" description="Helical" evidence="1">
    <location>
        <begin position="87"/>
        <end position="104"/>
    </location>
</feature>
<proteinExistence type="predicted"/>
<protein>
    <recommendedName>
        <fullName evidence="3">Transmembrane protein</fullName>
    </recommendedName>
</protein>
<gene>
    <name evidence="2" type="ORF">MNBD_ALPHA08-666</name>
</gene>
<evidence type="ECO:0000313" key="2">
    <source>
        <dbReference type="EMBL" id="VAW00856.1"/>
    </source>
</evidence>
<dbReference type="EMBL" id="UOEC01000180">
    <property type="protein sequence ID" value="VAW00856.1"/>
    <property type="molecule type" value="Genomic_DNA"/>
</dbReference>
<feature type="transmembrane region" description="Helical" evidence="1">
    <location>
        <begin position="42"/>
        <end position="66"/>
    </location>
</feature>
<name>A0A3B0T1L6_9ZZZZ</name>
<dbReference type="AlphaFoldDB" id="A0A3B0T1L6"/>
<evidence type="ECO:0000256" key="1">
    <source>
        <dbReference type="SAM" id="Phobius"/>
    </source>
</evidence>
<organism evidence="2">
    <name type="scientific">hydrothermal vent metagenome</name>
    <dbReference type="NCBI Taxonomy" id="652676"/>
    <lineage>
        <taxon>unclassified sequences</taxon>
        <taxon>metagenomes</taxon>
        <taxon>ecological metagenomes</taxon>
    </lineage>
</organism>
<feature type="transmembrane region" description="Helical" evidence="1">
    <location>
        <begin position="7"/>
        <end position="30"/>
    </location>
</feature>
<keyword evidence="1" id="KW-1133">Transmembrane helix</keyword>
<keyword evidence="1" id="KW-0812">Transmembrane</keyword>
<accession>A0A3B0T1L6</accession>
<feature type="transmembrane region" description="Helical" evidence="1">
    <location>
        <begin position="116"/>
        <end position="135"/>
    </location>
</feature>
<reference evidence="2" key="1">
    <citation type="submission" date="2018-06" db="EMBL/GenBank/DDBJ databases">
        <authorList>
            <person name="Zhirakovskaya E."/>
        </authorList>
    </citation>
    <scope>NUCLEOTIDE SEQUENCE</scope>
</reference>
<evidence type="ECO:0008006" key="3">
    <source>
        <dbReference type="Google" id="ProtNLM"/>
    </source>
</evidence>